<name>A0A1R3WUE0_9RHOB</name>
<protein>
    <recommendedName>
        <fullName evidence="4">TFIIB zinc-binding</fullName>
    </recommendedName>
</protein>
<organism evidence="2 3">
    <name type="scientific">Yoonia rosea</name>
    <dbReference type="NCBI Taxonomy" id="287098"/>
    <lineage>
        <taxon>Bacteria</taxon>
        <taxon>Pseudomonadati</taxon>
        <taxon>Pseudomonadota</taxon>
        <taxon>Alphaproteobacteria</taxon>
        <taxon>Rhodobacterales</taxon>
        <taxon>Paracoccaceae</taxon>
        <taxon>Yoonia</taxon>
    </lineage>
</organism>
<dbReference type="Proteomes" id="UP000186997">
    <property type="component" value="Unassembled WGS sequence"/>
</dbReference>
<feature type="region of interest" description="Disordered" evidence="1">
    <location>
        <begin position="46"/>
        <end position="83"/>
    </location>
</feature>
<proteinExistence type="predicted"/>
<dbReference type="RefSeq" id="WP_076658894.1">
    <property type="nucleotide sequence ID" value="NZ_FTPR01000001.1"/>
</dbReference>
<dbReference type="OrthoDB" id="7868311at2"/>
<evidence type="ECO:0000313" key="2">
    <source>
        <dbReference type="EMBL" id="SIT81686.1"/>
    </source>
</evidence>
<evidence type="ECO:0000313" key="3">
    <source>
        <dbReference type="Proteomes" id="UP000186997"/>
    </source>
</evidence>
<dbReference type="STRING" id="287098.SAMN05421665_1312"/>
<sequence>MAATKIATCCYCGTKAALVLRGNDRHELTCSNCGAPLRALKMLPKQTAPAAAPARPTPRKRVEKYPEYRHERPTKRKKSKSFGRRIMSQVWDVVEDVVDEIFD</sequence>
<evidence type="ECO:0008006" key="4">
    <source>
        <dbReference type="Google" id="ProtNLM"/>
    </source>
</evidence>
<dbReference type="EMBL" id="FTPR01000001">
    <property type="protein sequence ID" value="SIT81686.1"/>
    <property type="molecule type" value="Genomic_DNA"/>
</dbReference>
<evidence type="ECO:0000256" key="1">
    <source>
        <dbReference type="SAM" id="MobiDB-lite"/>
    </source>
</evidence>
<accession>A0A1R3WUE0</accession>
<gene>
    <name evidence="2" type="ORF">SAMN05421665_1312</name>
</gene>
<feature type="compositionally biased region" description="Basic residues" evidence="1">
    <location>
        <begin position="72"/>
        <end position="83"/>
    </location>
</feature>
<reference evidence="3" key="1">
    <citation type="submission" date="2017-01" db="EMBL/GenBank/DDBJ databases">
        <authorList>
            <person name="Varghese N."/>
            <person name="Submissions S."/>
        </authorList>
    </citation>
    <scope>NUCLEOTIDE SEQUENCE [LARGE SCALE GENOMIC DNA]</scope>
    <source>
        <strain evidence="3">DSM 29591</strain>
    </source>
</reference>
<keyword evidence="3" id="KW-1185">Reference proteome</keyword>
<dbReference type="AlphaFoldDB" id="A0A1R3WUE0"/>